<dbReference type="InterPro" id="IPR018484">
    <property type="entry name" value="FGGY_N"/>
</dbReference>
<proteinExistence type="inferred from homology"/>
<evidence type="ECO:0000256" key="8">
    <source>
        <dbReference type="ARBA" id="ARBA00052101"/>
    </source>
</evidence>
<feature type="binding site" evidence="9">
    <location>
        <position position="12"/>
    </location>
    <ligand>
        <name>ATP</name>
        <dbReference type="ChEBI" id="CHEBI:30616"/>
    </ligand>
</feature>
<feature type="binding site" evidence="9">
    <location>
        <position position="243"/>
    </location>
    <ligand>
        <name>glycerol</name>
        <dbReference type="ChEBI" id="CHEBI:17754"/>
    </ligand>
</feature>
<protein>
    <recommendedName>
        <fullName evidence="9">Glycerol kinase</fullName>
        <ecNumber evidence="9">2.7.1.30</ecNumber>
    </recommendedName>
    <alternativeName>
        <fullName evidence="9">ATP:glycerol 3-phosphotransferase</fullName>
    </alternativeName>
    <alternativeName>
        <fullName evidence="9">Glycerokinase</fullName>
        <shortName evidence="9">GK</shortName>
    </alternativeName>
</protein>
<dbReference type="Pfam" id="PF00370">
    <property type="entry name" value="FGGY_N"/>
    <property type="match status" value="1"/>
</dbReference>
<comment type="similarity">
    <text evidence="2 9 10">Belongs to the FGGY kinase family.</text>
</comment>
<evidence type="ECO:0000256" key="4">
    <source>
        <dbReference type="ARBA" id="ARBA00022741"/>
    </source>
</evidence>
<feature type="binding site" evidence="9">
    <location>
        <position position="133"/>
    </location>
    <ligand>
        <name>sn-glycerol 3-phosphate</name>
        <dbReference type="ChEBI" id="CHEBI:57597"/>
    </ligand>
</feature>
<dbReference type="InterPro" id="IPR043129">
    <property type="entry name" value="ATPase_NBD"/>
</dbReference>
<dbReference type="Proteomes" id="UP000273643">
    <property type="component" value="Unassembled WGS sequence"/>
</dbReference>
<dbReference type="AlphaFoldDB" id="A0A3N1P0P3"/>
<feature type="binding site" evidence="9">
    <location>
        <position position="242"/>
    </location>
    <ligand>
        <name>glycerol</name>
        <dbReference type="ChEBI" id="CHEBI:17754"/>
    </ligand>
</feature>
<dbReference type="InterPro" id="IPR018485">
    <property type="entry name" value="FGGY_C"/>
</dbReference>
<feature type="binding site" evidence="9">
    <location>
        <position position="412"/>
    </location>
    <ligand>
        <name>ADP</name>
        <dbReference type="ChEBI" id="CHEBI:456216"/>
    </ligand>
</feature>
<keyword evidence="7 9" id="KW-0067">ATP-binding</keyword>
<dbReference type="GO" id="GO:0004370">
    <property type="term" value="F:glycerol kinase activity"/>
    <property type="evidence" value="ECO:0007669"/>
    <property type="project" value="UniProtKB-UniRule"/>
</dbReference>
<feature type="binding site" evidence="9">
    <location>
        <position position="307"/>
    </location>
    <ligand>
        <name>ATP</name>
        <dbReference type="ChEBI" id="CHEBI:30616"/>
    </ligand>
</feature>
<feature type="binding site" evidence="9">
    <location>
        <position position="14"/>
    </location>
    <ligand>
        <name>ATP</name>
        <dbReference type="ChEBI" id="CHEBI:30616"/>
    </ligand>
</feature>
<evidence type="ECO:0000259" key="12">
    <source>
        <dbReference type="Pfam" id="PF02782"/>
    </source>
</evidence>
<feature type="binding site" evidence="9">
    <location>
        <position position="12"/>
    </location>
    <ligand>
        <name>ADP</name>
        <dbReference type="ChEBI" id="CHEBI:456216"/>
    </ligand>
</feature>
<keyword evidence="3 9" id="KW-0808">Transferase</keyword>
<evidence type="ECO:0000313" key="14">
    <source>
        <dbReference type="Proteomes" id="UP000273643"/>
    </source>
</evidence>
<feature type="binding site" evidence="9">
    <location>
        <position position="242"/>
    </location>
    <ligand>
        <name>sn-glycerol 3-phosphate</name>
        <dbReference type="ChEBI" id="CHEBI:57597"/>
    </ligand>
</feature>
<comment type="caution">
    <text evidence="13">The sequence shown here is derived from an EMBL/GenBank/DDBJ whole genome shotgun (WGS) entry which is preliminary data.</text>
</comment>
<dbReference type="PROSITE" id="PS00445">
    <property type="entry name" value="FGGY_KINASES_2"/>
    <property type="match status" value="1"/>
</dbReference>
<comment type="catalytic activity">
    <reaction evidence="8 9">
        <text>glycerol + ATP = sn-glycerol 3-phosphate + ADP + H(+)</text>
        <dbReference type="Rhea" id="RHEA:21644"/>
        <dbReference type="ChEBI" id="CHEBI:15378"/>
        <dbReference type="ChEBI" id="CHEBI:17754"/>
        <dbReference type="ChEBI" id="CHEBI:30616"/>
        <dbReference type="ChEBI" id="CHEBI:57597"/>
        <dbReference type="ChEBI" id="CHEBI:456216"/>
        <dbReference type="EC" id="2.7.1.30"/>
    </reaction>
</comment>
<feature type="binding site" evidence="9">
    <location>
        <position position="408"/>
    </location>
    <ligand>
        <name>ATP</name>
        <dbReference type="ChEBI" id="CHEBI:30616"/>
    </ligand>
</feature>
<keyword evidence="6 9" id="KW-0319">Glycerol metabolism</keyword>
<dbReference type="RefSeq" id="WP_123639068.1">
    <property type="nucleotide sequence ID" value="NZ_RJUK01000002.1"/>
</dbReference>
<dbReference type="PROSITE" id="PS00933">
    <property type="entry name" value="FGGY_KINASES_1"/>
    <property type="match status" value="1"/>
</dbReference>
<feature type="binding site" evidence="9">
    <location>
        <position position="408"/>
    </location>
    <ligand>
        <name>ADP</name>
        <dbReference type="ChEBI" id="CHEBI:456216"/>
    </ligand>
</feature>
<dbReference type="OrthoDB" id="9805576at2"/>
<dbReference type="Pfam" id="PF02782">
    <property type="entry name" value="FGGY_C"/>
    <property type="match status" value="1"/>
</dbReference>
<keyword evidence="5 9" id="KW-0418">Kinase</keyword>
<evidence type="ECO:0000256" key="6">
    <source>
        <dbReference type="ARBA" id="ARBA00022798"/>
    </source>
</evidence>
<dbReference type="FunFam" id="3.30.420.40:FF:000007">
    <property type="entry name" value="Glycerol kinase"/>
    <property type="match status" value="1"/>
</dbReference>
<dbReference type="HAMAP" id="MF_00186">
    <property type="entry name" value="Glycerol_kin"/>
    <property type="match status" value="1"/>
</dbReference>
<dbReference type="GO" id="GO:0005829">
    <property type="term" value="C:cytosol"/>
    <property type="evidence" value="ECO:0007669"/>
    <property type="project" value="UniProtKB-ARBA"/>
</dbReference>
<keyword evidence="14" id="KW-1185">Reference proteome</keyword>
<evidence type="ECO:0000313" key="13">
    <source>
        <dbReference type="EMBL" id="ROQ18436.1"/>
    </source>
</evidence>
<dbReference type="FunFam" id="3.30.420.40:FF:000008">
    <property type="entry name" value="Glycerol kinase"/>
    <property type="match status" value="1"/>
</dbReference>
<evidence type="ECO:0000256" key="9">
    <source>
        <dbReference type="HAMAP-Rule" id="MF_00186"/>
    </source>
</evidence>
<evidence type="ECO:0000256" key="3">
    <source>
        <dbReference type="ARBA" id="ARBA00022679"/>
    </source>
</evidence>
<dbReference type="EC" id="2.7.1.30" evidence="9"/>
<dbReference type="CDD" id="cd07786">
    <property type="entry name" value="FGGY_EcGK_like"/>
    <property type="match status" value="1"/>
</dbReference>
<dbReference type="EMBL" id="RJUK01000002">
    <property type="protein sequence ID" value="ROQ18436.1"/>
    <property type="molecule type" value="Genomic_DNA"/>
</dbReference>
<feature type="domain" description="Carbohydrate kinase FGGY C-terminal" evidence="12">
    <location>
        <begin position="260"/>
        <end position="446"/>
    </location>
</feature>
<dbReference type="GO" id="GO:0005524">
    <property type="term" value="F:ATP binding"/>
    <property type="evidence" value="ECO:0007669"/>
    <property type="project" value="UniProtKB-UniRule"/>
</dbReference>
<dbReference type="PANTHER" id="PTHR10196">
    <property type="entry name" value="SUGAR KINASE"/>
    <property type="match status" value="1"/>
</dbReference>
<name>A0A3N1P0P3_9GAMM</name>
<dbReference type="Gene3D" id="3.30.420.40">
    <property type="match status" value="2"/>
</dbReference>
<feature type="binding site" evidence="9">
    <location>
        <position position="81"/>
    </location>
    <ligand>
        <name>glycerol</name>
        <dbReference type="ChEBI" id="CHEBI:17754"/>
    </ligand>
</feature>
<dbReference type="UniPathway" id="UPA00618">
    <property type="reaction ID" value="UER00672"/>
</dbReference>
<feature type="binding site" evidence="9">
    <location>
        <position position="264"/>
    </location>
    <ligand>
        <name>ADP</name>
        <dbReference type="ChEBI" id="CHEBI:456216"/>
    </ligand>
</feature>
<evidence type="ECO:0000256" key="1">
    <source>
        <dbReference type="ARBA" id="ARBA00005190"/>
    </source>
</evidence>
<organism evidence="13 14">
    <name type="scientific">Marinimicrobium koreense</name>
    <dbReference type="NCBI Taxonomy" id="306545"/>
    <lineage>
        <taxon>Bacteria</taxon>
        <taxon>Pseudomonadati</taxon>
        <taxon>Pseudomonadota</taxon>
        <taxon>Gammaproteobacteria</taxon>
        <taxon>Cellvibrionales</taxon>
        <taxon>Cellvibrionaceae</taxon>
        <taxon>Marinimicrobium</taxon>
    </lineage>
</organism>
<comment type="activity regulation">
    <text evidence="9">Inhibited by fructose 1,6-bisphosphate (FBP).</text>
</comment>
<evidence type="ECO:0000256" key="5">
    <source>
        <dbReference type="ARBA" id="ARBA00022777"/>
    </source>
</evidence>
<evidence type="ECO:0000256" key="7">
    <source>
        <dbReference type="ARBA" id="ARBA00022840"/>
    </source>
</evidence>
<gene>
    <name evidence="9" type="primary">glpK</name>
    <name evidence="13" type="ORF">EDC38_2662</name>
</gene>
<reference evidence="13 14" key="1">
    <citation type="submission" date="2018-11" db="EMBL/GenBank/DDBJ databases">
        <title>Genomic Encyclopedia of Type Strains, Phase IV (KMG-IV): sequencing the most valuable type-strain genomes for metagenomic binning, comparative biology and taxonomic classification.</title>
        <authorList>
            <person name="Goeker M."/>
        </authorList>
    </citation>
    <scope>NUCLEOTIDE SEQUENCE [LARGE SCALE GENOMIC DNA]</scope>
    <source>
        <strain evidence="13 14">DSM 16974</strain>
    </source>
</reference>
<evidence type="ECO:0000256" key="10">
    <source>
        <dbReference type="RuleBase" id="RU003733"/>
    </source>
</evidence>
<feature type="binding site" evidence="9">
    <location>
        <position position="82"/>
    </location>
    <ligand>
        <name>sn-glycerol 3-phosphate</name>
        <dbReference type="ChEBI" id="CHEBI:57597"/>
    </ligand>
</feature>
<feature type="binding site" evidence="9">
    <location>
        <position position="81"/>
    </location>
    <ligand>
        <name>sn-glycerol 3-phosphate</name>
        <dbReference type="ChEBI" id="CHEBI:57597"/>
    </ligand>
</feature>
<dbReference type="InterPro" id="IPR005999">
    <property type="entry name" value="Glycerol_kin"/>
</dbReference>
<dbReference type="PANTHER" id="PTHR10196:SF78">
    <property type="entry name" value="GLYCEROL KINASE"/>
    <property type="match status" value="1"/>
</dbReference>
<dbReference type="InterPro" id="IPR000577">
    <property type="entry name" value="Carb_kinase_FGGY"/>
</dbReference>
<feature type="binding site" evidence="9">
    <location>
        <position position="311"/>
    </location>
    <ligand>
        <name>ATP</name>
        <dbReference type="ChEBI" id="CHEBI:30616"/>
    </ligand>
</feature>
<keyword evidence="4 9" id="KW-0547">Nucleotide-binding</keyword>
<comment type="pathway">
    <text evidence="1 9">Polyol metabolism; glycerol degradation via glycerol kinase pathway; sn-glycerol 3-phosphate from glycerol: step 1/1.</text>
</comment>
<evidence type="ECO:0000256" key="2">
    <source>
        <dbReference type="ARBA" id="ARBA00009156"/>
    </source>
</evidence>
<dbReference type="GO" id="GO:0019563">
    <property type="term" value="P:glycerol catabolic process"/>
    <property type="evidence" value="ECO:0007669"/>
    <property type="project" value="UniProtKB-UniRule"/>
</dbReference>
<dbReference type="PIRSF" id="PIRSF000538">
    <property type="entry name" value="GlpK"/>
    <property type="match status" value="1"/>
</dbReference>
<feature type="domain" description="Carbohydrate kinase FGGY N-terminal" evidence="11">
    <location>
        <begin position="5"/>
        <end position="249"/>
    </location>
</feature>
<feature type="binding site" evidence="9">
    <location>
        <position position="307"/>
    </location>
    <ligand>
        <name>ADP</name>
        <dbReference type="ChEBI" id="CHEBI:456216"/>
    </ligand>
</feature>
<dbReference type="InterPro" id="IPR018483">
    <property type="entry name" value="Carb_kinase_FGGY_CS"/>
</dbReference>
<dbReference type="SUPFAM" id="SSF53067">
    <property type="entry name" value="Actin-like ATPase domain"/>
    <property type="match status" value="2"/>
</dbReference>
<feature type="binding site" evidence="9">
    <location>
        <position position="82"/>
    </location>
    <ligand>
        <name>glycerol</name>
        <dbReference type="ChEBI" id="CHEBI:17754"/>
    </ligand>
</feature>
<feature type="binding site" evidence="9">
    <location>
        <position position="16"/>
    </location>
    <ligand>
        <name>ADP</name>
        <dbReference type="ChEBI" id="CHEBI:456216"/>
    </ligand>
</feature>
<dbReference type="NCBIfam" id="NF000756">
    <property type="entry name" value="PRK00047.1"/>
    <property type="match status" value="1"/>
</dbReference>
<dbReference type="NCBIfam" id="TIGR01311">
    <property type="entry name" value="glycerol_kin"/>
    <property type="match status" value="1"/>
</dbReference>
<sequence length="493" mass="54068">MSDLILAIDQGTTSSRAIVFAPDGRMVAKAQQEFSQHFPDDGWVEHNPEEIWKVTTQVCRDALDQLSDDQRVLGIGITNQRETTVVWDKTTGTPTYPAIVWQDRRTAGHCRQLASDGLEDDTRARTGLLLDPYFSATKIAWILDNVEDARAKAERGDLLFGTMDTWLIWKFTGGKVHATDATNASRTLLYNINDQCWDPVLLERFGIPEAMLPEVLDCAADFGTALEGLDGVELPIAGVAGDQQAAVVGQACFEPGMIKSTYGTGCFALMNIGETPRLSQHRLLTTIAYRFDGKPVYALEGAIFVAGAAVQWLRDKLGIIKSAEETEALAESLSSNRGVYLVPAFTGLGAPHWEPDARALICGLTRDSGRAELARAALEAVCYQTWDLFKAMEEDAGERPETLRVDGGMVANNWLLQALADIVHVPVERPDIIETTALGAARLAGLQLGLFGDLNDLAQHWSLDRRCEPQLGDQERDVMLKGWQAAIERARNG</sequence>
<feature type="binding site" evidence="9">
    <location>
        <position position="13"/>
    </location>
    <ligand>
        <name>ATP</name>
        <dbReference type="ChEBI" id="CHEBI:30616"/>
    </ligand>
</feature>
<accession>A0A3N1P0P3</accession>
<evidence type="ECO:0000259" key="11">
    <source>
        <dbReference type="Pfam" id="PF00370"/>
    </source>
</evidence>
<comment type="function">
    <text evidence="9">Key enzyme in the regulation of glycerol uptake and metabolism. Catalyzes the phosphorylation of glycerol to yield sn-glycerol 3-phosphate.</text>
</comment>
<feature type="binding site" evidence="9">
    <location>
        <position position="264"/>
    </location>
    <ligand>
        <name>ATP</name>
        <dbReference type="ChEBI" id="CHEBI:30616"/>
    </ligand>
</feature>
<feature type="binding site" evidence="9">
    <location>
        <position position="133"/>
    </location>
    <ligand>
        <name>glycerol</name>
        <dbReference type="ChEBI" id="CHEBI:17754"/>
    </ligand>
</feature>
<dbReference type="GO" id="GO:0006072">
    <property type="term" value="P:glycerol-3-phosphate metabolic process"/>
    <property type="evidence" value="ECO:0007669"/>
    <property type="project" value="InterPro"/>
</dbReference>
<feature type="binding site" evidence="9">
    <location>
        <position position="12"/>
    </location>
    <ligand>
        <name>sn-glycerol 3-phosphate</name>
        <dbReference type="ChEBI" id="CHEBI:57597"/>
    </ligand>
</feature>